<accession>A0ABV0P228</accession>
<keyword evidence="2" id="KW-1185">Reference proteome</keyword>
<dbReference type="Proteomes" id="UP001476798">
    <property type="component" value="Unassembled WGS sequence"/>
</dbReference>
<dbReference type="EMBL" id="JAHRIO010060302">
    <property type="protein sequence ID" value="MEQ2177752.1"/>
    <property type="molecule type" value="Genomic_DNA"/>
</dbReference>
<evidence type="ECO:0000313" key="2">
    <source>
        <dbReference type="Proteomes" id="UP001476798"/>
    </source>
</evidence>
<name>A0ABV0P228_9TELE</name>
<comment type="caution">
    <text evidence="1">The sequence shown here is derived from an EMBL/GenBank/DDBJ whole genome shotgun (WGS) entry which is preliminary data.</text>
</comment>
<gene>
    <name evidence="1" type="ORF">GOODEAATRI_006812</name>
</gene>
<sequence>MYFIQYYVMDQLKGVHVEGKGCTIFNIFSLINIWKVWHAFVFNLFTLIPLNEIHATNCQRVQLLENLLTEQPLCTFHKSGILEECQEDSHERSCLPQAM</sequence>
<reference evidence="1 2" key="1">
    <citation type="submission" date="2021-06" db="EMBL/GenBank/DDBJ databases">
        <authorList>
            <person name="Palmer J.M."/>
        </authorList>
    </citation>
    <scope>NUCLEOTIDE SEQUENCE [LARGE SCALE GENOMIC DNA]</scope>
    <source>
        <strain evidence="1 2">GA_2019</strain>
        <tissue evidence="1">Muscle</tissue>
    </source>
</reference>
<evidence type="ECO:0000313" key="1">
    <source>
        <dbReference type="EMBL" id="MEQ2177752.1"/>
    </source>
</evidence>
<organism evidence="1 2">
    <name type="scientific">Goodea atripinnis</name>
    <dbReference type="NCBI Taxonomy" id="208336"/>
    <lineage>
        <taxon>Eukaryota</taxon>
        <taxon>Metazoa</taxon>
        <taxon>Chordata</taxon>
        <taxon>Craniata</taxon>
        <taxon>Vertebrata</taxon>
        <taxon>Euteleostomi</taxon>
        <taxon>Actinopterygii</taxon>
        <taxon>Neopterygii</taxon>
        <taxon>Teleostei</taxon>
        <taxon>Neoteleostei</taxon>
        <taxon>Acanthomorphata</taxon>
        <taxon>Ovalentaria</taxon>
        <taxon>Atherinomorphae</taxon>
        <taxon>Cyprinodontiformes</taxon>
        <taxon>Goodeidae</taxon>
        <taxon>Goodea</taxon>
    </lineage>
</organism>
<proteinExistence type="predicted"/>
<protein>
    <submittedName>
        <fullName evidence="1">Uncharacterized protein</fullName>
    </submittedName>
</protein>